<evidence type="ECO:0000256" key="5">
    <source>
        <dbReference type="ARBA" id="ARBA00023274"/>
    </source>
</evidence>
<dbReference type="EMBL" id="JAAGWD010000001">
    <property type="protein sequence ID" value="NEM96780.1"/>
    <property type="molecule type" value="Genomic_DNA"/>
</dbReference>
<keyword evidence="9" id="KW-1185">Reference proteome</keyword>
<dbReference type="Proteomes" id="UP000474777">
    <property type="component" value="Unassembled WGS sequence"/>
</dbReference>
<dbReference type="PANTHER" id="PTHR10744:SF1">
    <property type="entry name" value="SMALL RIBOSOMAL SUBUNIT PROTEIN US17M"/>
    <property type="match status" value="1"/>
</dbReference>
<evidence type="ECO:0000256" key="6">
    <source>
        <dbReference type="HAMAP-Rule" id="MF_01345"/>
    </source>
</evidence>
<dbReference type="GO" id="GO:0006412">
    <property type="term" value="P:translation"/>
    <property type="evidence" value="ECO:0007669"/>
    <property type="project" value="UniProtKB-UniRule"/>
</dbReference>
<protein>
    <recommendedName>
        <fullName evidence="6">Small ribosomal subunit protein uS17</fullName>
    </recommendedName>
</protein>
<organism evidence="8 9">
    <name type="scientific">Pontibacter burrus</name>
    <dbReference type="NCBI Taxonomy" id="2704466"/>
    <lineage>
        <taxon>Bacteria</taxon>
        <taxon>Pseudomonadati</taxon>
        <taxon>Bacteroidota</taxon>
        <taxon>Cytophagia</taxon>
        <taxon>Cytophagales</taxon>
        <taxon>Hymenobacteraceae</taxon>
        <taxon>Pontibacter</taxon>
    </lineage>
</organism>
<evidence type="ECO:0000313" key="8">
    <source>
        <dbReference type="EMBL" id="NEM96780.1"/>
    </source>
</evidence>
<reference evidence="8 9" key="1">
    <citation type="submission" date="2020-02" db="EMBL/GenBank/DDBJ databases">
        <authorList>
            <person name="Kim M.K."/>
        </authorList>
    </citation>
    <scope>NUCLEOTIDE SEQUENCE [LARGE SCALE GENOMIC DNA]</scope>
    <source>
        <strain evidence="8 9">BT327</strain>
    </source>
</reference>
<keyword evidence="4 6" id="KW-0689">Ribosomal protein</keyword>
<dbReference type="NCBIfam" id="NF004123">
    <property type="entry name" value="PRK05610.1"/>
    <property type="match status" value="1"/>
</dbReference>
<dbReference type="GO" id="GO:0019843">
    <property type="term" value="F:rRNA binding"/>
    <property type="evidence" value="ECO:0007669"/>
    <property type="project" value="UniProtKB-UniRule"/>
</dbReference>
<dbReference type="PROSITE" id="PS00056">
    <property type="entry name" value="RIBOSOMAL_S17"/>
    <property type="match status" value="1"/>
</dbReference>
<proteinExistence type="inferred from homology"/>
<comment type="function">
    <text evidence="6">One of the primary rRNA binding proteins, it binds specifically to the 5'-end of 16S ribosomal RNA.</text>
</comment>
<dbReference type="Gene3D" id="2.40.50.140">
    <property type="entry name" value="Nucleic acid-binding proteins"/>
    <property type="match status" value="1"/>
</dbReference>
<keyword evidence="3 6" id="KW-0694">RNA-binding</keyword>
<dbReference type="CDD" id="cd00364">
    <property type="entry name" value="Ribosomal_uS17"/>
    <property type="match status" value="1"/>
</dbReference>
<accession>A0A6B3LTG3</accession>
<dbReference type="SUPFAM" id="SSF50249">
    <property type="entry name" value="Nucleic acid-binding proteins"/>
    <property type="match status" value="1"/>
</dbReference>
<dbReference type="InterPro" id="IPR019984">
    <property type="entry name" value="Ribosomal_uS17_bact/chlr"/>
</dbReference>
<dbReference type="GO" id="GO:0022627">
    <property type="term" value="C:cytosolic small ribosomal subunit"/>
    <property type="evidence" value="ECO:0007669"/>
    <property type="project" value="UniProtKB-UniRule"/>
</dbReference>
<dbReference type="RefSeq" id="WP_163912474.1">
    <property type="nucleotide sequence ID" value="NZ_JAAGWD010000001.1"/>
</dbReference>
<evidence type="ECO:0000256" key="4">
    <source>
        <dbReference type="ARBA" id="ARBA00022980"/>
    </source>
</evidence>
<dbReference type="FunFam" id="2.40.50.140:FF:000123">
    <property type="entry name" value="30S ribosomal protein S17"/>
    <property type="match status" value="1"/>
</dbReference>
<evidence type="ECO:0000256" key="7">
    <source>
        <dbReference type="RuleBase" id="RU003872"/>
    </source>
</evidence>
<dbReference type="InterPro" id="IPR019979">
    <property type="entry name" value="Ribosomal_uS17_CS"/>
</dbReference>
<evidence type="ECO:0000256" key="2">
    <source>
        <dbReference type="ARBA" id="ARBA00022730"/>
    </source>
</evidence>
<dbReference type="NCBIfam" id="TIGR03635">
    <property type="entry name" value="uS17_bact"/>
    <property type="match status" value="1"/>
</dbReference>
<gene>
    <name evidence="6 8" type="primary">rpsQ</name>
    <name evidence="8" type="ORF">GXP69_03665</name>
</gene>
<evidence type="ECO:0000313" key="9">
    <source>
        <dbReference type="Proteomes" id="UP000474777"/>
    </source>
</evidence>
<dbReference type="PANTHER" id="PTHR10744">
    <property type="entry name" value="40S RIBOSOMAL PROTEIN S11 FAMILY MEMBER"/>
    <property type="match status" value="1"/>
</dbReference>
<sequence>MEERNLRKERSGKVVSNKMDKSITVLVESKMKHPIYGKFVSKSTKFMAHDENNECNIGDTVRIQETRPLSKNKNWRLVEIIERAK</sequence>
<keyword evidence="5 6" id="KW-0687">Ribonucleoprotein</keyword>
<dbReference type="InterPro" id="IPR012340">
    <property type="entry name" value="NA-bd_OB-fold"/>
</dbReference>
<comment type="caution">
    <text evidence="8">The sequence shown here is derived from an EMBL/GenBank/DDBJ whole genome shotgun (WGS) entry which is preliminary data.</text>
</comment>
<evidence type="ECO:0000256" key="3">
    <source>
        <dbReference type="ARBA" id="ARBA00022884"/>
    </source>
</evidence>
<dbReference type="Pfam" id="PF00366">
    <property type="entry name" value="Ribosomal_S17"/>
    <property type="match status" value="1"/>
</dbReference>
<dbReference type="InterPro" id="IPR000266">
    <property type="entry name" value="Ribosomal_uS17"/>
</dbReference>
<dbReference type="PRINTS" id="PR00973">
    <property type="entry name" value="RIBOSOMALS17"/>
</dbReference>
<dbReference type="GO" id="GO:0003735">
    <property type="term" value="F:structural constituent of ribosome"/>
    <property type="evidence" value="ECO:0007669"/>
    <property type="project" value="UniProtKB-UniRule"/>
</dbReference>
<comment type="subunit">
    <text evidence="6">Part of the 30S ribosomal subunit.</text>
</comment>
<name>A0A6B3LTG3_9BACT</name>
<dbReference type="AlphaFoldDB" id="A0A6B3LTG3"/>
<keyword evidence="2 6" id="KW-0699">rRNA-binding</keyword>
<dbReference type="HAMAP" id="MF_01345_B">
    <property type="entry name" value="Ribosomal_uS17_B"/>
    <property type="match status" value="1"/>
</dbReference>
<evidence type="ECO:0000256" key="1">
    <source>
        <dbReference type="ARBA" id="ARBA00010254"/>
    </source>
</evidence>
<comment type="similarity">
    <text evidence="1 6 7">Belongs to the universal ribosomal protein uS17 family.</text>
</comment>